<dbReference type="PANTHER" id="PTHR40260">
    <property type="entry name" value="BLR8190 PROTEIN"/>
    <property type="match status" value="1"/>
</dbReference>
<accession>A0A1Y2DZC4</accession>
<dbReference type="SUPFAM" id="SSF54909">
    <property type="entry name" value="Dimeric alpha+beta barrel"/>
    <property type="match status" value="1"/>
</dbReference>
<dbReference type="OrthoDB" id="4892971at2759"/>
<sequence length="107" mass="12035">MVAQLILGYPKGSNMKVDYYINTHIPVAWAAWQPLAKSWRVATPGADSESPYEVLLLVDFESLEALGKAMADTPKDKLEWLQNDLKNYSEKPPVRWTQEVRGGGPVF</sequence>
<protein>
    <recommendedName>
        <fullName evidence="3">EthD domain-containing protein</fullName>
    </recommendedName>
</protein>
<dbReference type="EMBL" id="MCFJ01000007">
    <property type="protein sequence ID" value="ORY64456.1"/>
    <property type="molecule type" value="Genomic_DNA"/>
</dbReference>
<evidence type="ECO:0000313" key="2">
    <source>
        <dbReference type="Proteomes" id="UP000193689"/>
    </source>
</evidence>
<dbReference type="InterPro" id="IPR011008">
    <property type="entry name" value="Dimeric_a/b-barrel"/>
</dbReference>
<dbReference type="Gene3D" id="3.30.70.100">
    <property type="match status" value="1"/>
</dbReference>
<evidence type="ECO:0008006" key="3">
    <source>
        <dbReference type="Google" id="ProtNLM"/>
    </source>
</evidence>
<proteinExistence type="predicted"/>
<gene>
    <name evidence="1" type="ORF">BCR38DRAFT_485603</name>
</gene>
<dbReference type="Proteomes" id="UP000193689">
    <property type="component" value="Unassembled WGS sequence"/>
</dbReference>
<evidence type="ECO:0000313" key="1">
    <source>
        <dbReference type="EMBL" id="ORY64456.1"/>
    </source>
</evidence>
<organism evidence="1 2">
    <name type="scientific">Pseudomassariella vexata</name>
    <dbReference type="NCBI Taxonomy" id="1141098"/>
    <lineage>
        <taxon>Eukaryota</taxon>
        <taxon>Fungi</taxon>
        <taxon>Dikarya</taxon>
        <taxon>Ascomycota</taxon>
        <taxon>Pezizomycotina</taxon>
        <taxon>Sordariomycetes</taxon>
        <taxon>Xylariomycetidae</taxon>
        <taxon>Amphisphaeriales</taxon>
        <taxon>Pseudomassariaceae</taxon>
        <taxon>Pseudomassariella</taxon>
    </lineage>
</organism>
<dbReference type="GeneID" id="63780126"/>
<dbReference type="InParanoid" id="A0A1Y2DZC4"/>
<dbReference type="RefSeq" id="XP_040715870.1">
    <property type="nucleotide sequence ID" value="XM_040863914.1"/>
</dbReference>
<name>A0A1Y2DZC4_9PEZI</name>
<dbReference type="AlphaFoldDB" id="A0A1Y2DZC4"/>
<dbReference type="PANTHER" id="PTHR40260:SF2">
    <property type="entry name" value="BLR8190 PROTEIN"/>
    <property type="match status" value="1"/>
</dbReference>
<reference evidence="1 2" key="1">
    <citation type="submission" date="2016-07" db="EMBL/GenBank/DDBJ databases">
        <title>Pervasive Adenine N6-methylation of Active Genes in Fungi.</title>
        <authorList>
            <consortium name="DOE Joint Genome Institute"/>
            <person name="Mondo S.J."/>
            <person name="Dannebaum R.O."/>
            <person name="Kuo R.C."/>
            <person name="Labutti K."/>
            <person name="Haridas S."/>
            <person name="Kuo A."/>
            <person name="Salamov A."/>
            <person name="Ahrendt S.R."/>
            <person name="Lipzen A."/>
            <person name="Sullivan W."/>
            <person name="Andreopoulos W.B."/>
            <person name="Clum A."/>
            <person name="Lindquist E."/>
            <person name="Daum C."/>
            <person name="Ramamoorthy G.K."/>
            <person name="Gryganskyi A."/>
            <person name="Culley D."/>
            <person name="Magnuson J.K."/>
            <person name="James T.Y."/>
            <person name="O'Malley M.A."/>
            <person name="Stajich J.E."/>
            <person name="Spatafora J.W."/>
            <person name="Visel A."/>
            <person name="Grigoriev I.V."/>
        </authorList>
    </citation>
    <scope>NUCLEOTIDE SEQUENCE [LARGE SCALE GENOMIC DNA]</scope>
    <source>
        <strain evidence="1 2">CBS 129021</strain>
    </source>
</reference>
<keyword evidence="2" id="KW-1185">Reference proteome</keyword>
<comment type="caution">
    <text evidence="1">The sequence shown here is derived from an EMBL/GenBank/DDBJ whole genome shotgun (WGS) entry which is preliminary data.</text>
</comment>